<accession>A0A8D2ECB9</accession>
<reference evidence="1" key="1">
    <citation type="submission" date="2018-05" db="EMBL/GenBank/DDBJ databases">
        <title>Whole genome of Theropithecus gelada.</title>
        <authorList>
            <person name="Chiou K.L."/>
            <person name="Snyder-Mackler N."/>
        </authorList>
    </citation>
    <scope>NUCLEOTIDE SEQUENCE [LARGE SCALE GENOMIC DNA]</scope>
</reference>
<evidence type="ECO:0000313" key="2">
    <source>
        <dbReference type="Proteomes" id="UP000694411"/>
    </source>
</evidence>
<sequence>MAFSFSHAAYSLLGQRLWVGRRGFVSPTLEGQAKVDRSQGSRVINILFFGKWGTWHQGPITRKHQNPCRHTHSILPRDLKWATAVAVGPAQAGTASLPSLQWALALLPPAGSAPISQPSTICSPRLLRGQPSLGHALPHSRLPHR</sequence>
<evidence type="ECO:0000313" key="1">
    <source>
        <dbReference type="Ensembl" id="ENSTGEP00000003972.1"/>
    </source>
</evidence>
<reference evidence="1" key="2">
    <citation type="submission" date="2025-08" db="UniProtKB">
        <authorList>
            <consortium name="Ensembl"/>
        </authorList>
    </citation>
    <scope>IDENTIFICATION</scope>
</reference>
<name>A0A8D2ECB9_THEGE</name>
<protein>
    <submittedName>
        <fullName evidence="1">Uncharacterized protein</fullName>
    </submittedName>
</protein>
<organism evidence="1 2">
    <name type="scientific">Theropithecus gelada</name>
    <name type="common">Gelada baboon</name>
    <dbReference type="NCBI Taxonomy" id="9565"/>
    <lineage>
        <taxon>Eukaryota</taxon>
        <taxon>Metazoa</taxon>
        <taxon>Chordata</taxon>
        <taxon>Craniata</taxon>
        <taxon>Vertebrata</taxon>
        <taxon>Euteleostomi</taxon>
        <taxon>Mammalia</taxon>
        <taxon>Eutheria</taxon>
        <taxon>Euarchontoglires</taxon>
        <taxon>Primates</taxon>
        <taxon>Haplorrhini</taxon>
        <taxon>Catarrhini</taxon>
        <taxon>Cercopithecidae</taxon>
        <taxon>Cercopithecinae</taxon>
        <taxon>Theropithecus</taxon>
    </lineage>
</organism>
<reference evidence="1" key="3">
    <citation type="submission" date="2025-09" db="UniProtKB">
        <authorList>
            <consortium name="Ensembl"/>
        </authorList>
    </citation>
    <scope>IDENTIFICATION</scope>
</reference>
<dbReference type="AlphaFoldDB" id="A0A8D2ECB9"/>
<proteinExistence type="predicted"/>
<keyword evidence="2" id="KW-1185">Reference proteome</keyword>
<dbReference type="Ensembl" id="ENSTGET00000004834.1">
    <property type="protein sequence ID" value="ENSTGEP00000003972.1"/>
    <property type="gene ID" value="ENSTGEG00000003345.1"/>
</dbReference>
<dbReference type="Proteomes" id="UP000694411">
    <property type="component" value="Chromosome 4"/>
</dbReference>